<name>X6MSR6_RETFI</name>
<feature type="non-terminal residue" evidence="1">
    <location>
        <position position="1"/>
    </location>
</feature>
<evidence type="ECO:0000313" key="2">
    <source>
        <dbReference type="Proteomes" id="UP000023152"/>
    </source>
</evidence>
<dbReference type="Proteomes" id="UP000023152">
    <property type="component" value="Unassembled WGS sequence"/>
</dbReference>
<comment type="caution">
    <text evidence="1">The sequence shown here is derived from an EMBL/GenBank/DDBJ whole genome shotgun (WGS) entry which is preliminary data.</text>
</comment>
<evidence type="ECO:0000313" key="1">
    <source>
        <dbReference type="EMBL" id="ETO17013.1"/>
    </source>
</evidence>
<proteinExistence type="predicted"/>
<organism evidence="1 2">
    <name type="scientific">Reticulomyxa filosa</name>
    <dbReference type="NCBI Taxonomy" id="46433"/>
    <lineage>
        <taxon>Eukaryota</taxon>
        <taxon>Sar</taxon>
        <taxon>Rhizaria</taxon>
        <taxon>Retaria</taxon>
        <taxon>Foraminifera</taxon>
        <taxon>Monothalamids</taxon>
        <taxon>Reticulomyxidae</taxon>
        <taxon>Reticulomyxa</taxon>
    </lineage>
</organism>
<dbReference type="AlphaFoldDB" id="X6MSR6"/>
<protein>
    <submittedName>
        <fullName evidence="1">Uncharacterized protein</fullName>
    </submittedName>
</protein>
<reference evidence="1 2" key="1">
    <citation type="journal article" date="2013" name="Curr. Biol.">
        <title>The Genome of the Foraminiferan Reticulomyxa filosa.</title>
        <authorList>
            <person name="Glockner G."/>
            <person name="Hulsmann N."/>
            <person name="Schleicher M."/>
            <person name="Noegel A.A."/>
            <person name="Eichinger L."/>
            <person name="Gallinger C."/>
            <person name="Pawlowski J."/>
            <person name="Sierra R."/>
            <person name="Euteneuer U."/>
            <person name="Pillet L."/>
            <person name="Moustafa A."/>
            <person name="Platzer M."/>
            <person name="Groth M."/>
            <person name="Szafranski K."/>
            <person name="Schliwa M."/>
        </authorList>
    </citation>
    <scope>NUCLEOTIDE SEQUENCE [LARGE SCALE GENOMIC DNA]</scope>
</reference>
<accession>X6MSR6</accession>
<sequence>WWRKWNSLDGDLHPTDPKAVDLAFVDNYSLIEPKFAEFFRMKDVEGLQRATAQPNLVDMRPSLTASTYLRTDIVEGRDYVSLTYDQIVLMIKTFGYEIKPIVSVRQIDKYNESEGKMVRTLDMFPYMWDVVYHNEQGQSEKCKLRSLLLETVVNIKRKLASKFFCQSSSIRLRSNSPTGLVWDDTMTLLDLKVLQLFLNFISIEMN</sequence>
<keyword evidence="2" id="KW-1185">Reference proteome</keyword>
<dbReference type="EMBL" id="ASPP01017452">
    <property type="protein sequence ID" value="ETO17013.1"/>
    <property type="molecule type" value="Genomic_DNA"/>
</dbReference>
<gene>
    <name evidence="1" type="ORF">RFI_20324</name>
</gene>